<sequence length="565" mass="60758">MRSRALAAGPRPSRLPRPPSPRKESEMRKLPTPRALIKRTTAVLAAIGLLALTGCAGPGNSAAASNRPFTVNWATTLTNIDPAFVCAGNENSFASNFYARLVALDEDRQADGTYVANTDPGRVKGDLATSWTVSPDGKSYTFSLHPGAKFANGDPLDAEAVQYSIMRNLTIGGCGSLGLQIGLTDPPLIKGVTVVDAQTVRLDLSRAYPAILVTLAQSRGSIYDPKVIKEHGEDKKGVPNQWLAAHTASSSGPYVLDEYVANNYAVLKRNPNYYGKAAKEPVVRVNFITSIPTLMLQARRGESDVTLGLPPYVVHELSQDNCCKVTSAPAFAPVTVSFDNSSGITSNPKLREALSYAVPYDQIKASVAYGYADTYYGPFVPGTPGFDPQRSAARPLDLDHARALVKESGLVNPQIDLMINPSSPGVSTLATILKASWQEIGVTVNIDSQTPTAFATKFNTGKYQSALLFESAGAVAAYELRKKMTCGSSFNNQHICIPGTPELMKKLDAASDLQAQQPYINALVDAWRANSPTTILYRAQFTAVLAPSVKDFDYSSSTTFYNWGR</sequence>
<comment type="caution">
    <text evidence="7">The sequence shown here is derived from an EMBL/GenBank/DDBJ whole genome shotgun (WGS) entry which is preliminary data.</text>
</comment>
<keyword evidence="3" id="KW-0813">Transport</keyword>
<evidence type="ECO:0000313" key="7">
    <source>
        <dbReference type="EMBL" id="TDG01679.1"/>
    </source>
</evidence>
<dbReference type="EMBL" id="SMRU01000001">
    <property type="protein sequence ID" value="TDG01679.1"/>
    <property type="molecule type" value="Genomic_DNA"/>
</dbReference>
<dbReference type="CDD" id="cd08512">
    <property type="entry name" value="PBP2_NikA_DppA_OppA_like_7"/>
    <property type="match status" value="1"/>
</dbReference>
<reference evidence="7 8" key="1">
    <citation type="submission" date="2019-03" db="EMBL/GenBank/DDBJ databases">
        <title>Whole genome sequence of Arthrobacter sp JH1-1.</title>
        <authorList>
            <person name="Trinh H.N."/>
        </authorList>
    </citation>
    <scope>NUCLEOTIDE SEQUENCE [LARGE SCALE GENOMIC DNA]</scope>
    <source>
        <strain evidence="7 8">JH1-1</strain>
    </source>
</reference>
<organism evidence="7 8">
    <name type="scientific">Arthrobacter terricola</name>
    <dbReference type="NCBI Taxonomy" id="2547396"/>
    <lineage>
        <taxon>Bacteria</taxon>
        <taxon>Bacillati</taxon>
        <taxon>Actinomycetota</taxon>
        <taxon>Actinomycetes</taxon>
        <taxon>Micrococcales</taxon>
        <taxon>Micrococcaceae</taxon>
        <taxon>Arthrobacter</taxon>
    </lineage>
</organism>
<evidence type="ECO:0000256" key="2">
    <source>
        <dbReference type="ARBA" id="ARBA00005695"/>
    </source>
</evidence>
<gene>
    <name evidence="7" type="ORF">E1809_00915</name>
</gene>
<dbReference type="GO" id="GO:0042597">
    <property type="term" value="C:periplasmic space"/>
    <property type="evidence" value="ECO:0007669"/>
    <property type="project" value="UniProtKB-ARBA"/>
</dbReference>
<evidence type="ECO:0000256" key="5">
    <source>
        <dbReference type="SAM" id="MobiDB-lite"/>
    </source>
</evidence>
<proteinExistence type="inferred from homology"/>
<feature type="domain" description="Solute-binding protein family 5" evidence="6">
    <location>
        <begin position="123"/>
        <end position="467"/>
    </location>
</feature>
<dbReference type="InterPro" id="IPR030678">
    <property type="entry name" value="Peptide/Ni-bd"/>
</dbReference>
<dbReference type="Gene3D" id="3.10.105.10">
    <property type="entry name" value="Dipeptide-binding Protein, Domain 3"/>
    <property type="match status" value="1"/>
</dbReference>
<dbReference type="GO" id="GO:0015833">
    <property type="term" value="P:peptide transport"/>
    <property type="evidence" value="ECO:0007669"/>
    <property type="project" value="TreeGrafter"/>
</dbReference>
<evidence type="ECO:0000256" key="3">
    <source>
        <dbReference type="ARBA" id="ARBA00022448"/>
    </source>
</evidence>
<dbReference type="Gene3D" id="3.40.190.10">
    <property type="entry name" value="Periplasmic binding protein-like II"/>
    <property type="match status" value="1"/>
</dbReference>
<dbReference type="PANTHER" id="PTHR30290">
    <property type="entry name" value="PERIPLASMIC BINDING COMPONENT OF ABC TRANSPORTER"/>
    <property type="match status" value="1"/>
</dbReference>
<feature type="region of interest" description="Disordered" evidence="5">
    <location>
        <begin position="1"/>
        <end position="31"/>
    </location>
</feature>
<keyword evidence="4" id="KW-0732">Signal</keyword>
<dbReference type="InterPro" id="IPR000914">
    <property type="entry name" value="SBP_5_dom"/>
</dbReference>
<name>A0A4V2ZUN3_9MICC</name>
<comment type="similarity">
    <text evidence="2">Belongs to the bacterial solute-binding protein 5 family.</text>
</comment>
<dbReference type="GO" id="GO:0043190">
    <property type="term" value="C:ATP-binding cassette (ABC) transporter complex"/>
    <property type="evidence" value="ECO:0007669"/>
    <property type="project" value="InterPro"/>
</dbReference>
<dbReference type="GO" id="GO:1904680">
    <property type="term" value="F:peptide transmembrane transporter activity"/>
    <property type="evidence" value="ECO:0007669"/>
    <property type="project" value="TreeGrafter"/>
</dbReference>
<evidence type="ECO:0000259" key="6">
    <source>
        <dbReference type="Pfam" id="PF00496"/>
    </source>
</evidence>
<dbReference type="OrthoDB" id="9803988at2"/>
<dbReference type="InterPro" id="IPR039424">
    <property type="entry name" value="SBP_5"/>
</dbReference>
<evidence type="ECO:0000256" key="4">
    <source>
        <dbReference type="ARBA" id="ARBA00022729"/>
    </source>
</evidence>
<evidence type="ECO:0000256" key="1">
    <source>
        <dbReference type="ARBA" id="ARBA00004196"/>
    </source>
</evidence>
<protein>
    <submittedName>
        <fullName evidence="7">ABC transporter substrate-binding protein</fullName>
    </submittedName>
</protein>
<dbReference type="SUPFAM" id="SSF53850">
    <property type="entry name" value="Periplasmic binding protein-like II"/>
    <property type="match status" value="1"/>
</dbReference>
<feature type="compositionally biased region" description="Low complexity" evidence="5">
    <location>
        <begin position="1"/>
        <end position="12"/>
    </location>
</feature>
<keyword evidence="8" id="KW-1185">Reference proteome</keyword>
<dbReference type="PIRSF" id="PIRSF002741">
    <property type="entry name" value="MppA"/>
    <property type="match status" value="1"/>
</dbReference>
<dbReference type="AlphaFoldDB" id="A0A4V2ZUN3"/>
<dbReference type="Proteomes" id="UP000295511">
    <property type="component" value="Unassembled WGS sequence"/>
</dbReference>
<accession>A0A4V2ZUN3</accession>
<evidence type="ECO:0000313" key="8">
    <source>
        <dbReference type="Proteomes" id="UP000295511"/>
    </source>
</evidence>
<dbReference type="PANTHER" id="PTHR30290:SF10">
    <property type="entry name" value="PERIPLASMIC OLIGOPEPTIDE-BINDING PROTEIN-RELATED"/>
    <property type="match status" value="1"/>
</dbReference>
<dbReference type="Pfam" id="PF00496">
    <property type="entry name" value="SBP_bac_5"/>
    <property type="match status" value="1"/>
</dbReference>
<dbReference type="GO" id="GO:0030313">
    <property type="term" value="C:cell envelope"/>
    <property type="evidence" value="ECO:0007669"/>
    <property type="project" value="UniProtKB-SubCell"/>
</dbReference>
<comment type="subcellular location">
    <subcellularLocation>
        <location evidence="1">Cell envelope</location>
    </subcellularLocation>
</comment>